<evidence type="ECO:0000313" key="3">
    <source>
        <dbReference type="Proteomes" id="UP000266506"/>
    </source>
</evidence>
<dbReference type="PROSITE" id="PS51257">
    <property type="entry name" value="PROKAR_LIPOPROTEIN"/>
    <property type="match status" value="1"/>
</dbReference>
<keyword evidence="3" id="KW-1185">Reference proteome</keyword>
<name>A0A397S168_9MOLU</name>
<dbReference type="RefSeq" id="WP_119015556.1">
    <property type="nucleotide sequence ID" value="NZ_QXEV01000002.1"/>
</dbReference>
<organism evidence="2 3">
    <name type="scientific">Anaeroplasma bactoclasticum</name>
    <dbReference type="NCBI Taxonomy" id="2088"/>
    <lineage>
        <taxon>Bacteria</taxon>
        <taxon>Bacillati</taxon>
        <taxon>Mycoplasmatota</taxon>
        <taxon>Mollicutes</taxon>
        <taxon>Anaeroplasmatales</taxon>
        <taxon>Anaeroplasmataceae</taxon>
        <taxon>Anaeroplasma</taxon>
    </lineage>
</organism>
<sequence>MKKKLIGLFGIVVSGIALASCSGQDQKLSTSKDFELTIPEVNSNAKLLTGEEKTEFIESVSSYDYEADSKGLEEYINGYSSIVGVSKSYRISKDYTRTTYCKTIIDYKNQNYWYYEKCIFKENDLTYTNEVETKIVLKDDNFIVKTSISLDGYKYYEMDNYGLNVTNFKVSGKADIYTSVSSSYGESIASSFLTYMNGAFYSNKEGYPSLGMIIHYSDNELYVSDNYAYCKIMMNGNSYNKYISVADNEFLGIYYLDMKHEDFTEYYLIKNELLDNSINLDNAKEYTLKESSGLYNNNFPFHCFRVVTATEPTLFGTNRIIYQIPEDVLKSNFTITEV</sequence>
<dbReference type="InParanoid" id="A0A397S168"/>
<accession>A0A397S168</accession>
<comment type="caution">
    <text evidence="2">The sequence shown here is derived from an EMBL/GenBank/DDBJ whole genome shotgun (WGS) entry which is preliminary data.</text>
</comment>
<protein>
    <recommendedName>
        <fullName evidence="4">Lipoprotein</fullName>
    </recommendedName>
</protein>
<evidence type="ECO:0008006" key="4">
    <source>
        <dbReference type="Google" id="ProtNLM"/>
    </source>
</evidence>
<feature type="signal peptide" evidence="1">
    <location>
        <begin position="1"/>
        <end position="19"/>
    </location>
</feature>
<keyword evidence="1" id="KW-0732">Signal</keyword>
<evidence type="ECO:0000313" key="2">
    <source>
        <dbReference type="EMBL" id="RIA78439.1"/>
    </source>
</evidence>
<reference evidence="2 3" key="1">
    <citation type="submission" date="2018-08" db="EMBL/GenBank/DDBJ databases">
        <title>Genomic Encyclopedia of Archaeal and Bacterial Type Strains, Phase II (KMG-II): from individual species to whole genera.</title>
        <authorList>
            <person name="Goeker M."/>
        </authorList>
    </citation>
    <scope>NUCLEOTIDE SEQUENCE [LARGE SCALE GENOMIC DNA]</scope>
    <source>
        <strain evidence="2 3">ATCC 27112</strain>
    </source>
</reference>
<feature type="chain" id="PRO_5017316972" description="Lipoprotein" evidence="1">
    <location>
        <begin position="20"/>
        <end position="338"/>
    </location>
</feature>
<gene>
    <name evidence="2" type="ORF">EI71_00391</name>
</gene>
<dbReference type="EMBL" id="QXEV01000002">
    <property type="protein sequence ID" value="RIA78439.1"/>
    <property type="molecule type" value="Genomic_DNA"/>
</dbReference>
<dbReference type="Proteomes" id="UP000266506">
    <property type="component" value="Unassembled WGS sequence"/>
</dbReference>
<proteinExistence type="predicted"/>
<evidence type="ECO:0000256" key="1">
    <source>
        <dbReference type="SAM" id="SignalP"/>
    </source>
</evidence>
<dbReference type="AlphaFoldDB" id="A0A397S168"/>